<keyword evidence="3 5" id="KW-0949">S-adenosyl-L-methionine</keyword>
<dbReference type="AlphaFoldDB" id="A0A919CPE4"/>
<keyword evidence="8" id="KW-1185">Reference proteome</keyword>
<dbReference type="EMBL" id="BMZS01000004">
    <property type="protein sequence ID" value="GHD49898.1"/>
    <property type="molecule type" value="Genomic_DNA"/>
</dbReference>
<dbReference type="PANTHER" id="PTHR22807:SF53">
    <property type="entry name" value="RIBOSOMAL RNA SMALL SUBUNIT METHYLTRANSFERASE B-RELATED"/>
    <property type="match status" value="1"/>
</dbReference>
<feature type="binding site" evidence="5">
    <location>
        <position position="317"/>
    </location>
    <ligand>
        <name>S-adenosyl-L-methionine</name>
        <dbReference type="ChEBI" id="CHEBI:59789"/>
    </ligand>
</feature>
<dbReference type="InterPro" id="IPR049560">
    <property type="entry name" value="MeTrfase_RsmB-F_NOP2_cat"/>
</dbReference>
<evidence type="ECO:0000256" key="4">
    <source>
        <dbReference type="ARBA" id="ARBA00022884"/>
    </source>
</evidence>
<dbReference type="Proteomes" id="UP000630353">
    <property type="component" value="Unassembled WGS sequence"/>
</dbReference>
<dbReference type="InterPro" id="IPR023267">
    <property type="entry name" value="RCMT"/>
</dbReference>
<dbReference type="InterPro" id="IPR029063">
    <property type="entry name" value="SAM-dependent_MTases_sf"/>
</dbReference>
<keyword evidence="2 5" id="KW-0808">Transferase</keyword>
<comment type="caution">
    <text evidence="7">The sequence shown here is derived from an EMBL/GenBank/DDBJ whole genome shotgun (WGS) entry which is preliminary data.</text>
</comment>
<evidence type="ECO:0000259" key="6">
    <source>
        <dbReference type="PROSITE" id="PS51686"/>
    </source>
</evidence>
<keyword evidence="4 5" id="KW-0694">RNA-binding</keyword>
<evidence type="ECO:0000313" key="8">
    <source>
        <dbReference type="Proteomes" id="UP000630353"/>
    </source>
</evidence>
<evidence type="ECO:0000256" key="1">
    <source>
        <dbReference type="ARBA" id="ARBA00022603"/>
    </source>
</evidence>
<proteinExistence type="inferred from homology"/>
<protein>
    <submittedName>
        <fullName evidence="7">rRNA cytosine-C5-methylase</fullName>
    </submittedName>
</protein>
<feature type="binding site" evidence="5">
    <location>
        <position position="271"/>
    </location>
    <ligand>
        <name>S-adenosyl-L-methionine</name>
        <dbReference type="ChEBI" id="CHEBI:59789"/>
    </ligand>
</feature>
<dbReference type="RefSeq" id="WP_189989455.1">
    <property type="nucleotide sequence ID" value="NZ_BMZS01000004.1"/>
</dbReference>
<dbReference type="PANTHER" id="PTHR22807">
    <property type="entry name" value="NOP2 YEAST -RELATED NOL1/NOP2/FMU SUN DOMAIN-CONTAINING"/>
    <property type="match status" value="1"/>
</dbReference>
<evidence type="ECO:0000256" key="5">
    <source>
        <dbReference type="PROSITE-ProRule" id="PRU01023"/>
    </source>
</evidence>
<dbReference type="SUPFAM" id="SSF53335">
    <property type="entry name" value="S-adenosyl-L-methionine-dependent methyltransferases"/>
    <property type="match status" value="1"/>
</dbReference>
<comment type="caution">
    <text evidence="5">Lacks conserved residue(s) required for the propagation of feature annotation.</text>
</comment>
<evidence type="ECO:0000256" key="2">
    <source>
        <dbReference type="ARBA" id="ARBA00022679"/>
    </source>
</evidence>
<dbReference type="GO" id="GO:0001510">
    <property type="term" value="P:RNA methylation"/>
    <property type="evidence" value="ECO:0007669"/>
    <property type="project" value="InterPro"/>
</dbReference>
<dbReference type="Pfam" id="PF01189">
    <property type="entry name" value="Methyltr_RsmB-F"/>
    <property type="match status" value="1"/>
</dbReference>
<dbReference type="InterPro" id="IPR035926">
    <property type="entry name" value="NusB-like_sf"/>
</dbReference>
<reference evidence="7" key="1">
    <citation type="journal article" date="2014" name="Int. J. Syst. Evol. Microbiol.">
        <title>Complete genome sequence of Corynebacterium casei LMG S-19264T (=DSM 44701T), isolated from a smear-ripened cheese.</title>
        <authorList>
            <consortium name="US DOE Joint Genome Institute (JGI-PGF)"/>
            <person name="Walter F."/>
            <person name="Albersmeier A."/>
            <person name="Kalinowski J."/>
            <person name="Ruckert C."/>
        </authorList>
    </citation>
    <scope>NUCLEOTIDE SEQUENCE</scope>
    <source>
        <strain evidence="7">KCTC 42651</strain>
    </source>
</reference>
<dbReference type="Gene3D" id="3.40.50.150">
    <property type="entry name" value="Vaccinia Virus protein VP39"/>
    <property type="match status" value="1"/>
</dbReference>
<evidence type="ECO:0000313" key="7">
    <source>
        <dbReference type="EMBL" id="GHD49898.1"/>
    </source>
</evidence>
<dbReference type="InterPro" id="IPR001678">
    <property type="entry name" value="MeTrfase_RsmB-F_NOP2_dom"/>
</dbReference>
<name>A0A919CPE4_9PROT</name>
<dbReference type="CDD" id="cd02440">
    <property type="entry name" value="AdoMet_MTases"/>
    <property type="match status" value="1"/>
</dbReference>
<dbReference type="PRINTS" id="PR02008">
    <property type="entry name" value="RCMTFAMILY"/>
</dbReference>
<comment type="similarity">
    <text evidence="5">Belongs to the class I-like SAM-binding methyltransferase superfamily. RsmB/NOP family.</text>
</comment>
<feature type="binding site" evidence="5">
    <location>
        <position position="301"/>
    </location>
    <ligand>
        <name>S-adenosyl-L-methionine</name>
        <dbReference type="ChEBI" id="CHEBI:59789"/>
    </ligand>
</feature>
<reference evidence="7" key="2">
    <citation type="submission" date="2020-09" db="EMBL/GenBank/DDBJ databases">
        <authorList>
            <person name="Sun Q."/>
            <person name="Kim S."/>
        </authorList>
    </citation>
    <scope>NUCLEOTIDE SEQUENCE</scope>
    <source>
        <strain evidence="7">KCTC 42651</strain>
    </source>
</reference>
<dbReference type="SUPFAM" id="SSF48013">
    <property type="entry name" value="NusB-like"/>
    <property type="match status" value="1"/>
</dbReference>
<evidence type="ECO:0000256" key="3">
    <source>
        <dbReference type="ARBA" id="ARBA00022691"/>
    </source>
</evidence>
<dbReference type="PROSITE" id="PS51686">
    <property type="entry name" value="SAM_MT_RSMB_NOP"/>
    <property type="match status" value="1"/>
</dbReference>
<feature type="domain" description="SAM-dependent MTase RsmB/NOP-type" evidence="6">
    <location>
        <begin position="156"/>
        <end position="439"/>
    </location>
</feature>
<dbReference type="GO" id="GO:0003723">
    <property type="term" value="F:RNA binding"/>
    <property type="evidence" value="ECO:0007669"/>
    <property type="project" value="UniProtKB-UniRule"/>
</dbReference>
<organism evidence="7 8">
    <name type="scientific">Thalassobaculum fulvum</name>
    <dbReference type="NCBI Taxonomy" id="1633335"/>
    <lineage>
        <taxon>Bacteria</taxon>
        <taxon>Pseudomonadati</taxon>
        <taxon>Pseudomonadota</taxon>
        <taxon>Alphaproteobacteria</taxon>
        <taxon>Rhodospirillales</taxon>
        <taxon>Thalassobaculaceae</taxon>
        <taxon>Thalassobaculum</taxon>
    </lineage>
</organism>
<keyword evidence="1 5" id="KW-0489">Methyltransferase</keyword>
<accession>A0A919CPE4</accession>
<dbReference type="InterPro" id="IPR054728">
    <property type="entry name" value="RsmB-like_ferredoxin"/>
</dbReference>
<gene>
    <name evidence="7" type="ORF">GCM10017083_22810</name>
</gene>
<feature type="active site" description="Nucleophile" evidence="5">
    <location>
        <position position="370"/>
    </location>
</feature>
<dbReference type="GO" id="GO:0008173">
    <property type="term" value="F:RNA methyltransferase activity"/>
    <property type="evidence" value="ECO:0007669"/>
    <property type="project" value="InterPro"/>
</dbReference>
<sequence>MKDSARLAAAIEVLEAVAATDRPADRVLDRYLKDRRYIGGSDRGAIAQRVWGVLRRRARLDWWIKKAGKGLQRDARGRVLADVALTDNIDVAGIAMLFDGSRHAPPALGRDESDALRRLVGHGLDDPGMPPAVRAECPNWLWPRMEAVFGGEVEAAVRALGAEASFDLRVNPLAGADRAAVIAELAAASVPAEPTSLSPVGLRLDRRRPVDQMPAFRDGRIEVQDEGSQLAALLVGAAPGNLVVDYCAGAGGKSLALAADMANKGRLILYDVSKARLDRAAVRLRRAGVNNAERRQLADGDKSVKRLAGKADRVLVDAPCTGTGTWRRNPDAKWRYDTEALAEITASQRQILERAAAMVKPGGRLVYVTCSVLTDENEAIVDGFLAETTAFRAVPVADVWAETVTARGGPACPADGPYLRLSPHRHGTDGFFVAVLERGYAVGTD</sequence>
<dbReference type="Pfam" id="PF22458">
    <property type="entry name" value="RsmF-B_ferredox"/>
    <property type="match status" value="1"/>
</dbReference>